<evidence type="ECO:0000313" key="10">
    <source>
        <dbReference type="Proteomes" id="UP000657592"/>
    </source>
</evidence>
<feature type="transmembrane region" description="Helical" evidence="7">
    <location>
        <begin position="102"/>
        <end position="125"/>
    </location>
</feature>
<name>A0A917IJ50_9MICO</name>
<keyword evidence="2 7" id="KW-0813">Transport</keyword>
<feature type="transmembrane region" description="Helical" evidence="7">
    <location>
        <begin position="131"/>
        <end position="152"/>
    </location>
</feature>
<keyword evidence="10" id="KW-1185">Reference proteome</keyword>
<accession>A0A917IJ50</accession>
<evidence type="ECO:0000259" key="8">
    <source>
        <dbReference type="PROSITE" id="PS50928"/>
    </source>
</evidence>
<evidence type="ECO:0000256" key="1">
    <source>
        <dbReference type="ARBA" id="ARBA00004651"/>
    </source>
</evidence>
<dbReference type="PROSITE" id="PS50928">
    <property type="entry name" value="ABC_TM1"/>
    <property type="match status" value="1"/>
</dbReference>
<comment type="subcellular location">
    <subcellularLocation>
        <location evidence="1 7">Cell membrane</location>
        <topology evidence="1 7">Multi-pass membrane protein</topology>
    </subcellularLocation>
</comment>
<evidence type="ECO:0000256" key="2">
    <source>
        <dbReference type="ARBA" id="ARBA00022448"/>
    </source>
</evidence>
<dbReference type="GO" id="GO:0055085">
    <property type="term" value="P:transmembrane transport"/>
    <property type="evidence" value="ECO:0007669"/>
    <property type="project" value="InterPro"/>
</dbReference>
<dbReference type="Gene3D" id="1.10.3720.10">
    <property type="entry name" value="MetI-like"/>
    <property type="match status" value="1"/>
</dbReference>
<evidence type="ECO:0000256" key="7">
    <source>
        <dbReference type="RuleBase" id="RU363032"/>
    </source>
</evidence>
<evidence type="ECO:0000313" key="9">
    <source>
        <dbReference type="EMBL" id="GGH51663.1"/>
    </source>
</evidence>
<keyword evidence="5 7" id="KW-1133">Transmembrane helix</keyword>
<feature type="transmembrane region" description="Helical" evidence="7">
    <location>
        <begin position="225"/>
        <end position="246"/>
    </location>
</feature>
<sequence>MTPTNPLIRTLRYMATVVALPAVVVAAWWIAAAALASSVFPTPLAAVQGLIADFGREEYRDAIVATVGQFALALVLAVILGGVLGFVLGFSKFWASVFELPLAALYAVPKVALYPIFIIVFGIAWQSGVAFAYVHGVIPMALLVMTATAALDKGLLLLADSLVLSWPARMTKVIIPALLPPLVTAIRTTFGLTMLGLLLAGMISAPYGLGHELVLNITNVRVDRTAGQLIFIIALAVIPGLLLLGLERRVTRRYAG</sequence>
<dbReference type="InterPro" id="IPR000515">
    <property type="entry name" value="MetI-like"/>
</dbReference>
<dbReference type="PANTHER" id="PTHR30151">
    <property type="entry name" value="ALKANE SULFONATE ABC TRANSPORTER-RELATED, MEMBRANE SUBUNIT"/>
    <property type="match status" value="1"/>
</dbReference>
<dbReference type="RefSeq" id="WP_188757317.1">
    <property type="nucleotide sequence ID" value="NZ_BMJY01000028.1"/>
</dbReference>
<evidence type="ECO:0000256" key="5">
    <source>
        <dbReference type="ARBA" id="ARBA00022989"/>
    </source>
</evidence>
<reference evidence="9" key="2">
    <citation type="submission" date="2020-09" db="EMBL/GenBank/DDBJ databases">
        <authorList>
            <person name="Sun Q."/>
            <person name="Zhou Y."/>
        </authorList>
    </citation>
    <scope>NUCLEOTIDE SEQUENCE</scope>
    <source>
        <strain evidence="9">CGMCC 1.15794</strain>
    </source>
</reference>
<comment type="similarity">
    <text evidence="7">Belongs to the binding-protein-dependent transport system permease family.</text>
</comment>
<keyword evidence="3" id="KW-1003">Cell membrane</keyword>
<evidence type="ECO:0000256" key="6">
    <source>
        <dbReference type="ARBA" id="ARBA00023136"/>
    </source>
</evidence>
<dbReference type="AlphaFoldDB" id="A0A917IJ50"/>
<protein>
    <submittedName>
        <fullName evidence="9">ABC transporter</fullName>
    </submittedName>
</protein>
<dbReference type="EMBL" id="BMJY01000028">
    <property type="protein sequence ID" value="GGH51663.1"/>
    <property type="molecule type" value="Genomic_DNA"/>
</dbReference>
<feature type="transmembrane region" description="Helical" evidence="7">
    <location>
        <begin position="70"/>
        <end position="90"/>
    </location>
</feature>
<dbReference type="SUPFAM" id="SSF161098">
    <property type="entry name" value="MetI-like"/>
    <property type="match status" value="1"/>
</dbReference>
<feature type="transmembrane region" description="Helical" evidence="7">
    <location>
        <begin position="173"/>
        <end position="205"/>
    </location>
</feature>
<evidence type="ECO:0000256" key="3">
    <source>
        <dbReference type="ARBA" id="ARBA00022475"/>
    </source>
</evidence>
<dbReference type="Proteomes" id="UP000657592">
    <property type="component" value="Unassembled WGS sequence"/>
</dbReference>
<proteinExistence type="inferred from homology"/>
<evidence type="ECO:0000256" key="4">
    <source>
        <dbReference type="ARBA" id="ARBA00022692"/>
    </source>
</evidence>
<dbReference type="Pfam" id="PF00528">
    <property type="entry name" value="BPD_transp_1"/>
    <property type="match status" value="1"/>
</dbReference>
<gene>
    <name evidence="9" type="ORF">GCM10010921_31180</name>
</gene>
<dbReference type="PANTHER" id="PTHR30151:SF0">
    <property type="entry name" value="ABC TRANSPORTER PERMEASE PROTEIN MJ0413-RELATED"/>
    <property type="match status" value="1"/>
</dbReference>
<feature type="domain" description="ABC transmembrane type-1" evidence="8">
    <location>
        <begin position="63"/>
        <end position="243"/>
    </location>
</feature>
<keyword evidence="6 7" id="KW-0472">Membrane</keyword>
<keyword evidence="4 7" id="KW-0812">Transmembrane</keyword>
<organism evidence="9 10">
    <name type="scientific">Microbacterium album</name>
    <dbReference type="NCBI Taxonomy" id="2053191"/>
    <lineage>
        <taxon>Bacteria</taxon>
        <taxon>Bacillati</taxon>
        <taxon>Actinomycetota</taxon>
        <taxon>Actinomycetes</taxon>
        <taxon>Micrococcales</taxon>
        <taxon>Microbacteriaceae</taxon>
        <taxon>Microbacterium</taxon>
    </lineage>
</organism>
<reference evidence="9" key="1">
    <citation type="journal article" date="2014" name="Int. J. Syst. Evol. Microbiol.">
        <title>Complete genome sequence of Corynebacterium casei LMG S-19264T (=DSM 44701T), isolated from a smear-ripened cheese.</title>
        <authorList>
            <consortium name="US DOE Joint Genome Institute (JGI-PGF)"/>
            <person name="Walter F."/>
            <person name="Albersmeier A."/>
            <person name="Kalinowski J."/>
            <person name="Ruckert C."/>
        </authorList>
    </citation>
    <scope>NUCLEOTIDE SEQUENCE</scope>
    <source>
        <strain evidence="9">CGMCC 1.15794</strain>
    </source>
</reference>
<dbReference type="GO" id="GO:0005886">
    <property type="term" value="C:plasma membrane"/>
    <property type="evidence" value="ECO:0007669"/>
    <property type="project" value="UniProtKB-SubCell"/>
</dbReference>
<dbReference type="InterPro" id="IPR035906">
    <property type="entry name" value="MetI-like_sf"/>
</dbReference>
<comment type="caution">
    <text evidence="9">The sequence shown here is derived from an EMBL/GenBank/DDBJ whole genome shotgun (WGS) entry which is preliminary data.</text>
</comment>